<proteinExistence type="predicted"/>
<comment type="caution">
    <text evidence="2">The sequence shown here is derived from an EMBL/GenBank/DDBJ whole genome shotgun (WGS) entry which is preliminary data.</text>
</comment>
<feature type="region of interest" description="Disordered" evidence="1">
    <location>
        <begin position="227"/>
        <end position="285"/>
    </location>
</feature>
<accession>A0A179ID46</accession>
<evidence type="ECO:0000313" key="3">
    <source>
        <dbReference type="Proteomes" id="UP000243081"/>
    </source>
</evidence>
<feature type="compositionally biased region" description="Polar residues" evidence="1">
    <location>
        <begin position="481"/>
        <end position="494"/>
    </location>
</feature>
<dbReference type="EMBL" id="LUKN01001791">
    <property type="protein sequence ID" value="OAR00203.1"/>
    <property type="molecule type" value="Genomic_DNA"/>
</dbReference>
<evidence type="ECO:0000313" key="2">
    <source>
        <dbReference type="EMBL" id="OAR00203.1"/>
    </source>
</evidence>
<dbReference type="OMA" id="NRLCICV"/>
<feature type="region of interest" description="Disordered" evidence="1">
    <location>
        <begin position="317"/>
        <end position="513"/>
    </location>
</feature>
<keyword evidence="3" id="KW-1185">Reference proteome</keyword>
<dbReference type="Proteomes" id="UP000243081">
    <property type="component" value="Unassembled WGS sequence"/>
</dbReference>
<reference evidence="2 3" key="1">
    <citation type="submission" date="2016-03" db="EMBL/GenBank/DDBJ databases">
        <title>Fine-scale spatial genetic structure of a fungal parasite of coffee scale insects.</title>
        <authorList>
            <person name="Jackson D."/>
            <person name="Zemenick K.A."/>
            <person name="Malloure B."/>
            <person name="Quandt C.A."/>
            <person name="James T.Y."/>
        </authorList>
    </citation>
    <scope>NUCLEOTIDE SEQUENCE [LARGE SCALE GENOMIC DNA]</scope>
    <source>
        <strain evidence="2 3">UM487</strain>
    </source>
</reference>
<organism evidence="2 3">
    <name type="scientific">Cordyceps confragosa</name>
    <name type="common">Lecanicillium lecanii</name>
    <dbReference type="NCBI Taxonomy" id="2714763"/>
    <lineage>
        <taxon>Eukaryota</taxon>
        <taxon>Fungi</taxon>
        <taxon>Dikarya</taxon>
        <taxon>Ascomycota</taxon>
        <taxon>Pezizomycotina</taxon>
        <taxon>Sordariomycetes</taxon>
        <taxon>Hypocreomycetidae</taxon>
        <taxon>Hypocreales</taxon>
        <taxon>Cordycipitaceae</taxon>
        <taxon>Akanthomyces</taxon>
    </lineage>
</organism>
<evidence type="ECO:0000256" key="1">
    <source>
        <dbReference type="SAM" id="MobiDB-lite"/>
    </source>
</evidence>
<dbReference type="AlphaFoldDB" id="A0A179ID46"/>
<feature type="compositionally biased region" description="Basic residues" evidence="1">
    <location>
        <begin position="357"/>
        <end position="368"/>
    </location>
</feature>
<protein>
    <submittedName>
        <fullName evidence="2">Uncharacterized protein</fullName>
    </submittedName>
</protein>
<sequence length="626" mass="68390">MAHPASPVSRAALKRLELRTGSSNRVFMPNHNAGHISFSLQRQQSSSLVDAALILAVHNENKPLISIRLTDVLRNSGRATDIISTNPSVCIICVKVPTADCTLLAHFENARDFHVSVYVLERAGFGINNDTRVSPLDLAGAVPYRNVHNPGNAAPMRLSSITTFSPMSQPEHFSQGQPVASSGPVEPFTNWPLRRTESVPTQHFGDSLPFATISQSPVELNPYKHFATDRPSAASPHVDPYPRGAPIRGLNGANASETPLSSEKNSEQPKVTPGLHPTSHGGNEGLRSSLAVEQLDADALAKASDFRHLMPQARRLPFTKLSTENPKTSAKSSAKRKPRAGVELGTQVEQDPNSRPPIKKHRVYKKNVAKAQTEAKTQPRKVQRSKSQTIRGRKAEPEEGTAAATKATQRTPRSKQVSKSSAPRTRASAKTIPSENTGNEGNAKERLPEQAGFDTKGTTKKSQPKKSATKATPAKRLLEPSKSQKPPTTRSSIKTIDPKPALVDEASARTDSTTTHQYLQVENVMPRMIPEPPNPGVHSSSGILPLAKAESNATLLISDSTVLDALNQMTWKMMDQYETDLDCGLNRFDIAQYYVDSLYNARFEFWHDKLTELCDANAFHVRQPAL</sequence>
<feature type="compositionally biased region" description="Polar residues" evidence="1">
    <location>
        <begin position="320"/>
        <end position="332"/>
    </location>
</feature>
<feature type="compositionally biased region" description="Basic residues" evidence="1">
    <location>
        <begin position="458"/>
        <end position="468"/>
    </location>
</feature>
<gene>
    <name evidence="2" type="ORF">LLEC1_01181</name>
</gene>
<dbReference type="OrthoDB" id="4870762at2759"/>
<feature type="compositionally biased region" description="Polar residues" evidence="1">
    <location>
        <begin position="406"/>
        <end position="423"/>
    </location>
</feature>
<feature type="compositionally biased region" description="Polar residues" evidence="1">
    <location>
        <begin position="253"/>
        <end position="263"/>
    </location>
</feature>
<name>A0A179ID46_CORDF</name>
<feature type="compositionally biased region" description="Polar residues" evidence="1">
    <location>
        <begin position="431"/>
        <end position="440"/>
    </location>
</feature>